<dbReference type="Proteomes" id="UP000725002">
    <property type="component" value="Unassembled WGS sequence"/>
</dbReference>
<dbReference type="SUPFAM" id="SSF56672">
    <property type="entry name" value="DNA/RNA polymerases"/>
    <property type="match status" value="1"/>
</dbReference>
<dbReference type="Pfam" id="PF00078">
    <property type="entry name" value="RVT_1"/>
    <property type="match status" value="1"/>
</dbReference>
<protein>
    <recommendedName>
        <fullName evidence="2">Reverse transcriptase domain-containing protein</fullName>
    </recommendedName>
</protein>
<reference evidence="3" key="2">
    <citation type="journal article" date="2021" name="PeerJ">
        <title>Extensive microbial diversity within the chicken gut microbiome revealed by metagenomics and culture.</title>
        <authorList>
            <person name="Gilroy R."/>
            <person name="Ravi A."/>
            <person name="Getino M."/>
            <person name="Pursley I."/>
            <person name="Horton D.L."/>
            <person name="Alikhan N.F."/>
            <person name="Baker D."/>
            <person name="Gharbi K."/>
            <person name="Hall N."/>
            <person name="Watson M."/>
            <person name="Adriaenssens E.M."/>
            <person name="Foster-Nyarko E."/>
            <person name="Jarju S."/>
            <person name="Secka A."/>
            <person name="Antonio M."/>
            <person name="Oren A."/>
            <person name="Chaudhuri R.R."/>
            <person name="La Ragione R."/>
            <person name="Hildebrand F."/>
            <person name="Pallen M.J."/>
        </authorList>
    </citation>
    <scope>NUCLEOTIDE SEQUENCE</scope>
    <source>
        <strain evidence="3">G3-8215</strain>
    </source>
</reference>
<comment type="similarity">
    <text evidence="1">Belongs to the bacterial reverse transcriptase family.</text>
</comment>
<dbReference type="InterPro" id="IPR051083">
    <property type="entry name" value="GrpII_Intron_Splice-Mob/Def"/>
</dbReference>
<accession>A0A940IGU5</accession>
<name>A0A940IGU5_9BACT</name>
<dbReference type="InterPro" id="IPR043502">
    <property type="entry name" value="DNA/RNA_pol_sf"/>
</dbReference>
<evidence type="ECO:0000313" key="4">
    <source>
        <dbReference type="Proteomes" id="UP000725002"/>
    </source>
</evidence>
<evidence type="ECO:0000256" key="1">
    <source>
        <dbReference type="ARBA" id="ARBA00034120"/>
    </source>
</evidence>
<dbReference type="InterPro" id="IPR000477">
    <property type="entry name" value="RT_dom"/>
</dbReference>
<dbReference type="PANTHER" id="PTHR34047">
    <property type="entry name" value="NUCLEAR INTRON MATURASE 1, MITOCHONDRIAL-RELATED"/>
    <property type="match status" value="1"/>
</dbReference>
<proteinExistence type="inferred from homology"/>
<evidence type="ECO:0000259" key="2">
    <source>
        <dbReference type="PROSITE" id="PS50878"/>
    </source>
</evidence>
<sequence>MMTTEDMLEAYYDCRRKKRRTASAVTYELDYESKLIALKNRINDRTYLPGKSICFVVPRPRYREVFAAAFEDRIVHHLISLRLEPLFESVFSPRTFNCRKGKGQMFGAEMLYNDIRVCSDNYTQDCYIMKLDLQSFFMSIDRLMLAKMIDAFIRRYYKGEDIDDLRYLCGTVVLHAPEQNCERHSPTSYWTHLPTNKSLFTNGENKGVAIGNLWAQLFANFLLNVLDWYILKDMGFVYTGRYVDDLYIIDADKGRLLEAVPKIRKLLAGYGLKLSPTKFYFQHYTKGVAFTGSVIKCNRKYAGSRTVSNFVKAVLRLNKAGNIEEIEHAVCSINSYLGFLRHGNEYNIRKKILRQIDIHCFEWIYIRGHYEVVAIKKKYRKRTVTLQRIQDGIR</sequence>
<dbReference type="PANTHER" id="PTHR34047:SF8">
    <property type="entry name" value="PROTEIN YKFC"/>
    <property type="match status" value="1"/>
</dbReference>
<gene>
    <name evidence="3" type="ORF">IAB75_01405</name>
</gene>
<reference evidence="3" key="1">
    <citation type="submission" date="2020-10" db="EMBL/GenBank/DDBJ databases">
        <authorList>
            <person name="Gilroy R."/>
        </authorList>
    </citation>
    <scope>NUCLEOTIDE SEQUENCE</scope>
    <source>
        <strain evidence="3">G3-8215</strain>
    </source>
</reference>
<dbReference type="PROSITE" id="PS50878">
    <property type="entry name" value="RT_POL"/>
    <property type="match status" value="1"/>
</dbReference>
<feature type="domain" description="Reverse transcriptase" evidence="2">
    <location>
        <begin position="1"/>
        <end position="295"/>
    </location>
</feature>
<organism evidence="3 4">
    <name type="scientific">Candidatus Cryptobacteroides avicola</name>
    <dbReference type="NCBI Taxonomy" id="2840757"/>
    <lineage>
        <taxon>Bacteria</taxon>
        <taxon>Pseudomonadati</taxon>
        <taxon>Bacteroidota</taxon>
        <taxon>Bacteroidia</taxon>
        <taxon>Bacteroidales</taxon>
        <taxon>Candidatus Cryptobacteroides</taxon>
    </lineage>
</organism>
<dbReference type="EMBL" id="JADILV010000009">
    <property type="protein sequence ID" value="MBO8482767.1"/>
    <property type="molecule type" value="Genomic_DNA"/>
</dbReference>
<comment type="caution">
    <text evidence="3">The sequence shown here is derived from an EMBL/GenBank/DDBJ whole genome shotgun (WGS) entry which is preliminary data.</text>
</comment>
<evidence type="ECO:0000313" key="3">
    <source>
        <dbReference type="EMBL" id="MBO8482767.1"/>
    </source>
</evidence>
<dbReference type="CDD" id="cd01646">
    <property type="entry name" value="RT_Bac_retron_I"/>
    <property type="match status" value="1"/>
</dbReference>
<dbReference type="AlphaFoldDB" id="A0A940IGU5"/>